<dbReference type="EMBL" id="JBBCAQ010000032">
    <property type="protein sequence ID" value="KAK7584028.1"/>
    <property type="molecule type" value="Genomic_DNA"/>
</dbReference>
<evidence type="ECO:0000256" key="8">
    <source>
        <dbReference type="ARBA" id="ARBA00048336"/>
    </source>
</evidence>
<feature type="region of interest" description="Disordered" evidence="10">
    <location>
        <begin position="324"/>
        <end position="372"/>
    </location>
</feature>
<evidence type="ECO:0000256" key="6">
    <source>
        <dbReference type="ARBA" id="ARBA00040602"/>
    </source>
</evidence>
<dbReference type="InterPro" id="IPR004274">
    <property type="entry name" value="FCP1_dom"/>
</dbReference>
<proteinExistence type="predicted"/>
<dbReference type="FunFam" id="3.40.50.10190:FF:000007">
    <property type="entry name" value="RNA polymerase II subunit A C-terminal domain phosphatase"/>
    <property type="match status" value="1"/>
</dbReference>
<dbReference type="Pfam" id="PF00533">
    <property type="entry name" value="BRCT"/>
    <property type="match status" value="1"/>
</dbReference>
<evidence type="ECO:0000256" key="1">
    <source>
        <dbReference type="ARBA" id="ARBA00004123"/>
    </source>
</evidence>
<dbReference type="SMART" id="SM00292">
    <property type="entry name" value="BRCT"/>
    <property type="match status" value="1"/>
</dbReference>
<dbReference type="SUPFAM" id="SSF52113">
    <property type="entry name" value="BRCT domain"/>
    <property type="match status" value="1"/>
</dbReference>
<feature type="region of interest" description="Disordered" evidence="10">
    <location>
        <begin position="387"/>
        <end position="499"/>
    </location>
</feature>
<dbReference type="InterPro" id="IPR039189">
    <property type="entry name" value="Fcp1"/>
</dbReference>
<dbReference type="Gene3D" id="3.40.50.1000">
    <property type="entry name" value="HAD superfamily/HAD-like"/>
    <property type="match status" value="1"/>
</dbReference>
<name>A0AAN9Y3T7_9HEMI</name>
<feature type="compositionally biased region" description="Basic and acidic residues" evidence="10">
    <location>
        <begin position="352"/>
        <end position="363"/>
    </location>
</feature>
<comment type="catalytic activity">
    <reaction evidence="7 9">
        <text>O-phospho-L-seryl-[protein] + H2O = L-seryl-[protein] + phosphate</text>
        <dbReference type="Rhea" id="RHEA:20629"/>
        <dbReference type="Rhea" id="RHEA-COMP:9863"/>
        <dbReference type="Rhea" id="RHEA-COMP:11604"/>
        <dbReference type="ChEBI" id="CHEBI:15377"/>
        <dbReference type="ChEBI" id="CHEBI:29999"/>
        <dbReference type="ChEBI" id="CHEBI:43474"/>
        <dbReference type="ChEBI" id="CHEBI:83421"/>
        <dbReference type="EC" id="3.1.3.16"/>
    </reaction>
</comment>
<dbReference type="EC" id="3.1.3.16" evidence="2 9"/>
<dbReference type="SUPFAM" id="SSF56784">
    <property type="entry name" value="HAD-like"/>
    <property type="match status" value="1"/>
</dbReference>
<feature type="domain" description="BRCT" evidence="11">
    <location>
        <begin position="554"/>
        <end position="647"/>
    </location>
</feature>
<feature type="compositionally biased region" description="Polar residues" evidence="10">
    <location>
        <begin position="401"/>
        <end position="413"/>
    </location>
</feature>
<sequence length="883" mass="98710">MEDKQRTISVDQDVKVMKVRVKTGTMINDNTILLFYKEMNNESEGDQLKKLKSTKIGVVKRVSVKEGDIVKAGSVIVELEKECNHPTVIKDLCAECGADLQKENNKDGASLTQASVSMVHMVPELKVNEELAQILGKADMDRLLEHEKLVLLVDLDQTLIHTTNDNIPNNIKDVYHFQLYGSRSPWYHTRLRPGTHNFLRGISEKYELHICTFGSRRYAHMIARFLDPDGKYFSHRILSRDECFDPNSKTANLKALFPCGENMVCIIDDREDVWEYASNLIHVKPYHFFQHTGDIHAPPGLDKCENDDTKDGFDFSRLNNGLIDEGDGSSVNKNGDHSMLEEEETVESENSELNHADDSKESITKAITADKNPIDDENIEEVPDIEIAPKAADESKENVQDEPTSTEMETENITVKEVVANVTEEVTSSTSAEPLDTSEAAPQSSPSADANTSAAAATTVESSDITDFHSSAAECSSSSPAKNAAGGDEEPAVVSVEPRVSTSKVDADGFIVIEETDDYLLYLEEILKIIHAQFFRIREETGKIPDLKQVIPDTRAKVLKGVNLVFSGIVPNRMRLEDSQAYRIARSLGANVTQNIEPDSTHLVALRAGTAKVHAAYKRKHLKLVTPEWLWTCAERWEKVDERLFPLKNAKLNVEARHPPAHCRSPEHPEPSPFTYPSGSNVVDATNSTKFSESQAGDFMYTINPLMSLSSEDIEKMEGEVEDIFKESDGETEDPFAESDEDDEDEEDNDEHDADSTRKRKLSIRSSSSDDGLRIDEPKKKKRKKLNHGKEERRTSANDYGVDAQNDVSDDDDDDNDGDDDKSVSSNSEDNESLNTKFRRGEALPSDLDFDYNTEEGTEEDQESDGEWNVMGAALEREFLEGD</sequence>
<evidence type="ECO:0000259" key="12">
    <source>
        <dbReference type="PROSITE" id="PS50969"/>
    </source>
</evidence>
<feature type="compositionally biased region" description="Low complexity" evidence="10">
    <location>
        <begin position="444"/>
        <end position="463"/>
    </location>
</feature>
<dbReference type="InterPro" id="IPR023214">
    <property type="entry name" value="HAD_sf"/>
</dbReference>
<dbReference type="Proteomes" id="UP001367676">
    <property type="component" value="Unassembled WGS sequence"/>
</dbReference>
<comment type="subcellular location">
    <subcellularLocation>
        <location evidence="1 9">Nucleus</location>
    </subcellularLocation>
</comment>
<evidence type="ECO:0000256" key="4">
    <source>
        <dbReference type="ARBA" id="ARBA00022912"/>
    </source>
</evidence>
<keyword evidence="5 9" id="KW-0539">Nucleus</keyword>
<dbReference type="InterPro" id="IPR011947">
    <property type="entry name" value="FCP1_euk"/>
</dbReference>
<feature type="compositionally biased region" description="Acidic residues" evidence="10">
    <location>
        <begin position="730"/>
        <end position="753"/>
    </location>
</feature>
<feature type="compositionally biased region" description="Acidic residues" evidence="10">
    <location>
        <begin position="848"/>
        <end position="866"/>
    </location>
</feature>
<dbReference type="SMART" id="SM00577">
    <property type="entry name" value="CPDc"/>
    <property type="match status" value="1"/>
</dbReference>
<feature type="compositionally biased region" description="Low complexity" evidence="10">
    <location>
        <begin position="470"/>
        <end position="481"/>
    </location>
</feature>
<dbReference type="GO" id="GO:0008420">
    <property type="term" value="F:RNA polymerase II CTD heptapeptide repeat phosphatase activity"/>
    <property type="evidence" value="ECO:0007669"/>
    <property type="project" value="UniProtKB-UniRule"/>
</dbReference>
<dbReference type="Pfam" id="PF03031">
    <property type="entry name" value="NIF"/>
    <property type="match status" value="1"/>
</dbReference>
<evidence type="ECO:0000256" key="5">
    <source>
        <dbReference type="ARBA" id="ARBA00023242"/>
    </source>
</evidence>
<comment type="caution">
    <text evidence="13">The sequence shown here is derived from an EMBL/GenBank/DDBJ whole genome shotgun (WGS) entry which is preliminary data.</text>
</comment>
<dbReference type="PROSITE" id="PS50172">
    <property type="entry name" value="BRCT"/>
    <property type="match status" value="1"/>
</dbReference>
<feature type="compositionally biased region" description="Acidic residues" evidence="10">
    <location>
        <begin position="341"/>
        <end position="350"/>
    </location>
</feature>
<dbReference type="Gene3D" id="3.40.50.10190">
    <property type="entry name" value="BRCT domain"/>
    <property type="match status" value="1"/>
</dbReference>
<dbReference type="InterPro" id="IPR001357">
    <property type="entry name" value="BRCT_dom"/>
</dbReference>
<evidence type="ECO:0000256" key="10">
    <source>
        <dbReference type="SAM" id="MobiDB-lite"/>
    </source>
</evidence>
<dbReference type="InterPro" id="IPR011053">
    <property type="entry name" value="Single_hybrid_motif"/>
</dbReference>
<evidence type="ECO:0000259" key="11">
    <source>
        <dbReference type="PROSITE" id="PS50172"/>
    </source>
</evidence>
<feature type="domain" description="FCP1 homology" evidence="12">
    <location>
        <begin position="144"/>
        <end position="307"/>
    </location>
</feature>
<evidence type="ECO:0000256" key="3">
    <source>
        <dbReference type="ARBA" id="ARBA00022801"/>
    </source>
</evidence>
<feature type="compositionally biased region" description="Basic and acidic residues" evidence="10">
    <location>
        <begin position="658"/>
        <end position="670"/>
    </location>
</feature>
<comment type="function">
    <text evidence="9">This promotes the activity of RNA polymerase II.</text>
</comment>
<dbReference type="PANTHER" id="PTHR23081:SF36">
    <property type="entry name" value="RNA POLYMERASE II SUBUNIT A C-TERMINAL DOMAIN PHOSPHATASE"/>
    <property type="match status" value="1"/>
</dbReference>
<reference evidence="13 14" key="1">
    <citation type="submission" date="2024-03" db="EMBL/GenBank/DDBJ databases">
        <title>Adaptation during the transition from Ophiocordyceps entomopathogen to insect associate is accompanied by gene loss and intensified selection.</title>
        <authorList>
            <person name="Ward C.M."/>
            <person name="Onetto C.A."/>
            <person name="Borneman A.R."/>
        </authorList>
    </citation>
    <scope>NUCLEOTIDE SEQUENCE [LARGE SCALE GENOMIC DNA]</scope>
    <source>
        <strain evidence="13">AWRI1</strain>
        <tissue evidence="13">Single Adult Female</tissue>
    </source>
</reference>
<keyword evidence="3 9" id="KW-0378">Hydrolase</keyword>
<evidence type="ECO:0000313" key="14">
    <source>
        <dbReference type="Proteomes" id="UP001367676"/>
    </source>
</evidence>
<dbReference type="AlphaFoldDB" id="A0AAN9Y3T7"/>
<dbReference type="CDD" id="cd07521">
    <property type="entry name" value="HAD_FCP1-like"/>
    <property type="match status" value="1"/>
</dbReference>
<feature type="region of interest" description="Disordered" evidence="10">
    <location>
        <begin position="658"/>
        <end position="680"/>
    </location>
</feature>
<organism evidence="13 14">
    <name type="scientific">Parthenolecanium corni</name>
    <dbReference type="NCBI Taxonomy" id="536013"/>
    <lineage>
        <taxon>Eukaryota</taxon>
        <taxon>Metazoa</taxon>
        <taxon>Ecdysozoa</taxon>
        <taxon>Arthropoda</taxon>
        <taxon>Hexapoda</taxon>
        <taxon>Insecta</taxon>
        <taxon>Pterygota</taxon>
        <taxon>Neoptera</taxon>
        <taxon>Paraneoptera</taxon>
        <taxon>Hemiptera</taxon>
        <taxon>Sternorrhyncha</taxon>
        <taxon>Coccoidea</taxon>
        <taxon>Coccidae</taxon>
        <taxon>Parthenolecanium</taxon>
    </lineage>
</organism>
<dbReference type="CDD" id="cd17729">
    <property type="entry name" value="BRCT_CTDP1"/>
    <property type="match status" value="1"/>
</dbReference>
<dbReference type="PROSITE" id="PS50969">
    <property type="entry name" value="FCP1"/>
    <property type="match status" value="1"/>
</dbReference>
<gene>
    <name evidence="13" type="ORF">V9T40_004991</name>
</gene>
<dbReference type="FunFam" id="3.40.50.1000:FF:000040">
    <property type="entry name" value="RNA polymerase II subunit A C-terminal domain phosphatase"/>
    <property type="match status" value="1"/>
</dbReference>
<protein>
    <recommendedName>
        <fullName evidence="6 9">RNA polymerase II subunit A C-terminal domain phosphatase</fullName>
        <ecNumber evidence="2 9">3.1.3.16</ecNumber>
    </recommendedName>
</protein>
<dbReference type="InterPro" id="IPR036420">
    <property type="entry name" value="BRCT_dom_sf"/>
</dbReference>
<dbReference type="Gene3D" id="2.40.50.100">
    <property type="match status" value="1"/>
</dbReference>
<evidence type="ECO:0000256" key="9">
    <source>
        <dbReference type="RuleBase" id="RU366066"/>
    </source>
</evidence>
<dbReference type="SUPFAM" id="SSF51230">
    <property type="entry name" value="Single hybrid motif"/>
    <property type="match status" value="1"/>
</dbReference>
<dbReference type="NCBIfam" id="TIGR02250">
    <property type="entry name" value="FCP1_euk"/>
    <property type="match status" value="1"/>
</dbReference>
<dbReference type="PANTHER" id="PTHR23081">
    <property type="entry name" value="RNA POLYMERASE II CTD PHOSPHATASE"/>
    <property type="match status" value="1"/>
</dbReference>
<evidence type="ECO:0000256" key="2">
    <source>
        <dbReference type="ARBA" id="ARBA00013081"/>
    </source>
</evidence>
<keyword evidence="14" id="KW-1185">Reference proteome</keyword>
<dbReference type="GO" id="GO:0005634">
    <property type="term" value="C:nucleus"/>
    <property type="evidence" value="ECO:0007669"/>
    <property type="project" value="UniProtKB-SubCell"/>
</dbReference>
<comment type="catalytic activity">
    <reaction evidence="8 9">
        <text>O-phospho-L-threonyl-[protein] + H2O = L-threonyl-[protein] + phosphate</text>
        <dbReference type="Rhea" id="RHEA:47004"/>
        <dbReference type="Rhea" id="RHEA-COMP:11060"/>
        <dbReference type="Rhea" id="RHEA-COMP:11605"/>
        <dbReference type="ChEBI" id="CHEBI:15377"/>
        <dbReference type="ChEBI" id="CHEBI:30013"/>
        <dbReference type="ChEBI" id="CHEBI:43474"/>
        <dbReference type="ChEBI" id="CHEBI:61977"/>
        <dbReference type="EC" id="3.1.3.16"/>
    </reaction>
</comment>
<feature type="region of interest" description="Disordered" evidence="10">
    <location>
        <begin position="724"/>
        <end position="869"/>
    </location>
</feature>
<evidence type="ECO:0000313" key="13">
    <source>
        <dbReference type="EMBL" id="KAK7584028.1"/>
    </source>
</evidence>
<accession>A0AAN9Y3T7</accession>
<dbReference type="InterPro" id="IPR036412">
    <property type="entry name" value="HAD-like_sf"/>
</dbReference>
<feature type="compositionally biased region" description="Acidic residues" evidence="10">
    <location>
        <begin position="808"/>
        <end position="820"/>
    </location>
</feature>
<evidence type="ECO:0000256" key="7">
    <source>
        <dbReference type="ARBA" id="ARBA00047761"/>
    </source>
</evidence>
<keyword evidence="4" id="KW-0904">Protein phosphatase</keyword>